<keyword evidence="11 15" id="KW-0067">ATP-binding</keyword>
<dbReference type="InterPro" id="IPR002606">
    <property type="entry name" value="Riboflavin_kinase_bac"/>
</dbReference>
<comment type="caution">
    <text evidence="17">The sequence shown here is derived from an EMBL/GenBank/DDBJ whole genome shotgun (WGS) entry which is preliminary data.</text>
</comment>
<comment type="function">
    <text evidence="1">Catalyzes the phosphorylation of riboflavin to FMN followed by the adenylation of FMN to FAD.</text>
</comment>
<dbReference type="GO" id="GO:0008531">
    <property type="term" value="F:riboflavin kinase activity"/>
    <property type="evidence" value="ECO:0007669"/>
    <property type="project" value="UniProtKB-UniRule"/>
</dbReference>
<keyword evidence="6 15" id="KW-0808">Transferase</keyword>
<evidence type="ECO:0000256" key="10">
    <source>
        <dbReference type="ARBA" id="ARBA00022827"/>
    </source>
</evidence>
<comment type="similarity">
    <text evidence="15">Belongs to the ribF family.</text>
</comment>
<evidence type="ECO:0000313" key="17">
    <source>
        <dbReference type="EMBL" id="PWG03794.1"/>
    </source>
</evidence>
<evidence type="ECO:0000256" key="6">
    <source>
        <dbReference type="ARBA" id="ARBA00022679"/>
    </source>
</evidence>
<keyword evidence="10 15" id="KW-0274">FAD</keyword>
<evidence type="ECO:0000256" key="15">
    <source>
        <dbReference type="PIRNR" id="PIRNR004491"/>
    </source>
</evidence>
<keyword evidence="7 15" id="KW-0548">Nucleotidyltransferase</keyword>
<evidence type="ECO:0000256" key="1">
    <source>
        <dbReference type="ARBA" id="ARBA00002121"/>
    </source>
</evidence>
<dbReference type="InterPro" id="IPR015864">
    <property type="entry name" value="FAD_synthase"/>
</dbReference>
<evidence type="ECO:0000256" key="2">
    <source>
        <dbReference type="ARBA" id="ARBA00004726"/>
    </source>
</evidence>
<comment type="catalytic activity">
    <reaction evidence="14 15">
        <text>FMN + ATP + H(+) = FAD + diphosphate</text>
        <dbReference type="Rhea" id="RHEA:17237"/>
        <dbReference type="ChEBI" id="CHEBI:15378"/>
        <dbReference type="ChEBI" id="CHEBI:30616"/>
        <dbReference type="ChEBI" id="CHEBI:33019"/>
        <dbReference type="ChEBI" id="CHEBI:57692"/>
        <dbReference type="ChEBI" id="CHEBI:58210"/>
        <dbReference type="EC" id="2.7.7.2"/>
    </reaction>
</comment>
<dbReference type="PANTHER" id="PTHR22749:SF6">
    <property type="entry name" value="RIBOFLAVIN KINASE"/>
    <property type="match status" value="1"/>
</dbReference>
<dbReference type="Proteomes" id="UP000245916">
    <property type="component" value="Unassembled WGS sequence"/>
</dbReference>
<evidence type="ECO:0000259" key="16">
    <source>
        <dbReference type="SMART" id="SM00904"/>
    </source>
</evidence>
<protein>
    <recommendedName>
        <fullName evidence="15">Riboflavin biosynthesis protein</fullName>
    </recommendedName>
    <domain>
        <recommendedName>
            <fullName evidence="15">Riboflavin kinase</fullName>
            <ecNumber evidence="15">2.7.1.26</ecNumber>
        </recommendedName>
        <alternativeName>
            <fullName evidence="15">Flavokinase</fullName>
        </alternativeName>
    </domain>
    <domain>
        <recommendedName>
            <fullName evidence="15">FMN adenylyltransferase</fullName>
            <ecNumber evidence="15">2.7.7.2</ecNumber>
        </recommendedName>
        <alternativeName>
            <fullName evidence="15">FAD pyrophosphorylase</fullName>
        </alternativeName>
        <alternativeName>
            <fullName evidence="15">FAD synthase</fullName>
        </alternativeName>
    </domain>
</protein>
<dbReference type="FunFam" id="3.40.50.620:FF:000021">
    <property type="entry name" value="Riboflavin biosynthesis protein"/>
    <property type="match status" value="1"/>
</dbReference>
<dbReference type="InterPro" id="IPR023468">
    <property type="entry name" value="Riboflavin_kinase"/>
</dbReference>
<evidence type="ECO:0000256" key="5">
    <source>
        <dbReference type="ARBA" id="ARBA00022643"/>
    </source>
</evidence>
<dbReference type="GO" id="GO:0009398">
    <property type="term" value="P:FMN biosynthetic process"/>
    <property type="evidence" value="ECO:0007669"/>
    <property type="project" value="UniProtKB-UniRule"/>
</dbReference>
<dbReference type="SUPFAM" id="SSF82114">
    <property type="entry name" value="Riboflavin kinase-like"/>
    <property type="match status" value="1"/>
</dbReference>
<gene>
    <name evidence="17" type="ORF">DF286_02575</name>
</gene>
<evidence type="ECO:0000256" key="14">
    <source>
        <dbReference type="ARBA" id="ARBA00049494"/>
    </source>
</evidence>
<dbReference type="Pfam" id="PF06574">
    <property type="entry name" value="FAD_syn"/>
    <property type="match status" value="1"/>
</dbReference>
<evidence type="ECO:0000256" key="7">
    <source>
        <dbReference type="ARBA" id="ARBA00022695"/>
    </source>
</evidence>
<dbReference type="SUPFAM" id="SSF52374">
    <property type="entry name" value="Nucleotidylyl transferase"/>
    <property type="match status" value="1"/>
</dbReference>
<dbReference type="Gene3D" id="2.40.30.30">
    <property type="entry name" value="Riboflavin kinase-like"/>
    <property type="match status" value="1"/>
</dbReference>
<dbReference type="OrthoDB" id="9803667at2"/>
<dbReference type="RefSeq" id="WP_109271933.1">
    <property type="nucleotide sequence ID" value="NZ_QFFF01000001.1"/>
</dbReference>
<dbReference type="InterPro" id="IPR015865">
    <property type="entry name" value="Riboflavin_kinase_bac/euk"/>
</dbReference>
<dbReference type="PIRSF" id="PIRSF004491">
    <property type="entry name" value="FAD_Synth"/>
    <property type="match status" value="1"/>
</dbReference>
<accession>A0A2U2J635</accession>
<comment type="pathway">
    <text evidence="2 15">Cofactor biosynthesis; FAD biosynthesis; FAD from FMN: step 1/1.</text>
</comment>
<dbReference type="NCBIfam" id="NF004160">
    <property type="entry name" value="PRK05627.1-3"/>
    <property type="match status" value="1"/>
</dbReference>
<comment type="pathway">
    <text evidence="3 15">Cofactor biosynthesis; FMN biosynthesis; FMN from riboflavin (ATP route): step 1/1.</text>
</comment>
<keyword evidence="5 15" id="KW-0288">FMN</keyword>
<dbReference type="GO" id="GO:0003919">
    <property type="term" value="F:FMN adenylyltransferase activity"/>
    <property type="evidence" value="ECO:0007669"/>
    <property type="project" value="UniProtKB-UniRule"/>
</dbReference>
<dbReference type="NCBIfam" id="TIGR00083">
    <property type="entry name" value="ribF"/>
    <property type="match status" value="1"/>
</dbReference>
<proteinExistence type="inferred from homology"/>
<dbReference type="Pfam" id="PF01687">
    <property type="entry name" value="Flavokinase"/>
    <property type="match status" value="1"/>
</dbReference>
<dbReference type="InterPro" id="IPR014729">
    <property type="entry name" value="Rossmann-like_a/b/a_fold"/>
</dbReference>
<dbReference type="EC" id="2.7.7.2" evidence="15"/>
<dbReference type="InterPro" id="IPR023465">
    <property type="entry name" value="Riboflavin_kinase_dom_sf"/>
</dbReference>
<dbReference type="UniPathway" id="UPA00276">
    <property type="reaction ID" value="UER00406"/>
</dbReference>
<evidence type="ECO:0000313" key="18">
    <source>
        <dbReference type="Proteomes" id="UP000245916"/>
    </source>
</evidence>
<dbReference type="UniPathway" id="UPA00277">
    <property type="reaction ID" value="UER00407"/>
</dbReference>
<dbReference type="EMBL" id="QFFF01000001">
    <property type="protein sequence ID" value="PWG03794.1"/>
    <property type="molecule type" value="Genomic_DNA"/>
</dbReference>
<reference evidence="17 18" key="1">
    <citation type="submission" date="2018-05" db="EMBL/GenBank/DDBJ databases">
        <title>Genome of Sphingosinicella humi QZX222.</title>
        <authorList>
            <person name="Qiao Z."/>
            <person name="Wang G."/>
        </authorList>
    </citation>
    <scope>NUCLEOTIDE SEQUENCE [LARGE SCALE GENOMIC DNA]</scope>
    <source>
        <strain evidence="17 18">QZX222</strain>
    </source>
</reference>
<evidence type="ECO:0000256" key="4">
    <source>
        <dbReference type="ARBA" id="ARBA00022630"/>
    </source>
</evidence>
<keyword evidence="18" id="KW-1185">Reference proteome</keyword>
<dbReference type="GO" id="GO:0009231">
    <property type="term" value="P:riboflavin biosynthetic process"/>
    <property type="evidence" value="ECO:0007669"/>
    <property type="project" value="InterPro"/>
</dbReference>
<sequence length="314" mass="33901">MERLDGGSAVPAHLRGGIVALGNFDGFHKGHQAVVGRAVERARAEGRPALVATFDPHPVRFFKPDLPPFRLTTLDQRQRLFAGAGADAMLVFHFDAAFASVTAEDFVTERLVRLFGAAGVATGEDFTFGHKRGGNVEVLKRLGAEHGLSVDAVAPVEADGEPVSSSRIREALEAGDPETAARLLTRPFAIEGVVEHGDKRGRELGYPTANIALGPYLRPKFGVYAVRGRLADGRVLDGAANLGIRPQFDPPKELLEPHFFDFSGDLYGQTIEVELISFLRQEARFDGLGALAAQIKADCEEARRVLTSHSSPRT</sequence>
<dbReference type="CDD" id="cd02064">
    <property type="entry name" value="FAD_synthetase_N"/>
    <property type="match status" value="1"/>
</dbReference>
<keyword evidence="12" id="KW-0511">Multifunctional enzyme</keyword>
<dbReference type="GO" id="GO:0006747">
    <property type="term" value="P:FAD biosynthetic process"/>
    <property type="evidence" value="ECO:0007669"/>
    <property type="project" value="UniProtKB-UniRule"/>
</dbReference>
<comment type="catalytic activity">
    <reaction evidence="13 15">
        <text>riboflavin + ATP = FMN + ADP + H(+)</text>
        <dbReference type="Rhea" id="RHEA:14357"/>
        <dbReference type="ChEBI" id="CHEBI:15378"/>
        <dbReference type="ChEBI" id="CHEBI:30616"/>
        <dbReference type="ChEBI" id="CHEBI:57986"/>
        <dbReference type="ChEBI" id="CHEBI:58210"/>
        <dbReference type="ChEBI" id="CHEBI:456216"/>
        <dbReference type="EC" id="2.7.1.26"/>
    </reaction>
</comment>
<dbReference type="SMART" id="SM00904">
    <property type="entry name" value="Flavokinase"/>
    <property type="match status" value="1"/>
</dbReference>
<evidence type="ECO:0000256" key="3">
    <source>
        <dbReference type="ARBA" id="ARBA00005201"/>
    </source>
</evidence>
<keyword evidence="4 15" id="KW-0285">Flavoprotein</keyword>
<evidence type="ECO:0000256" key="13">
    <source>
        <dbReference type="ARBA" id="ARBA00047880"/>
    </source>
</evidence>
<evidence type="ECO:0000256" key="8">
    <source>
        <dbReference type="ARBA" id="ARBA00022741"/>
    </source>
</evidence>
<dbReference type="PANTHER" id="PTHR22749">
    <property type="entry name" value="RIBOFLAVIN KINASE/FMN ADENYLYLTRANSFERASE"/>
    <property type="match status" value="1"/>
</dbReference>
<evidence type="ECO:0000256" key="9">
    <source>
        <dbReference type="ARBA" id="ARBA00022777"/>
    </source>
</evidence>
<dbReference type="AlphaFoldDB" id="A0A2U2J635"/>
<evidence type="ECO:0000256" key="12">
    <source>
        <dbReference type="ARBA" id="ARBA00023268"/>
    </source>
</evidence>
<organism evidence="17 18">
    <name type="scientific">Allosphingosinicella humi</name>
    <dbReference type="NCBI Taxonomy" id="2068657"/>
    <lineage>
        <taxon>Bacteria</taxon>
        <taxon>Pseudomonadati</taxon>
        <taxon>Pseudomonadota</taxon>
        <taxon>Alphaproteobacteria</taxon>
        <taxon>Sphingomonadales</taxon>
        <taxon>Sphingomonadaceae</taxon>
        <taxon>Allosphingosinicella</taxon>
    </lineage>
</organism>
<dbReference type="GO" id="GO:0005524">
    <property type="term" value="F:ATP binding"/>
    <property type="evidence" value="ECO:0007669"/>
    <property type="project" value="UniProtKB-UniRule"/>
</dbReference>
<dbReference type="NCBIfam" id="NF004159">
    <property type="entry name" value="PRK05627.1-2"/>
    <property type="match status" value="1"/>
</dbReference>
<name>A0A2U2J635_9SPHN</name>
<evidence type="ECO:0000256" key="11">
    <source>
        <dbReference type="ARBA" id="ARBA00022840"/>
    </source>
</evidence>
<keyword evidence="9 15" id="KW-0418">Kinase</keyword>
<dbReference type="Gene3D" id="3.40.50.620">
    <property type="entry name" value="HUPs"/>
    <property type="match status" value="1"/>
</dbReference>
<dbReference type="EC" id="2.7.1.26" evidence="15"/>
<keyword evidence="8 15" id="KW-0547">Nucleotide-binding</keyword>
<feature type="domain" description="Riboflavin kinase" evidence="16">
    <location>
        <begin position="183"/>
        <end position="307"/>
    </location>
</feature>